<keyword evidence="7" id="KW-1185">Reference proteome</keyword>
<dbReference type="STRING" id="545695.TREAZ_1260"/>
<dbReference type="eggNOG" id="COG0437">
    <property type="taxonomic scope" value="Bacteria"/>
</dbReference>
<dbReference type="PANTHER" id="PTHR42859">
    <property type="entry name" value="OXIDOREDUCTASE"/>
    <property type="match status" value="1"/>
</dbReference>
<protein>
    <submittedName>
        <fullName evidence="6">4Fe-4S ferredoxin, iron-sulfur binding domain protein</fullName>
    </submittedName>
</protein>
<feature type="domain" description="4Fe-4S ferredoxin-type" evidence="5">
    <location>
        <begin position="42"/>
        <end position="71"/>
    </location>
</feature>
<reference evidence="7" key="1">
    <citation type="submission" date="2009-12" db="EMBL/GenBank/DDBJ databases">
        <title>Complete sequence of Treponema azotonutricium strain ZAS-9.</title>
        <authorList>
            <person name="Tetu S.G."/>
            <person name="Matson E."/>
            <person name="Ren Q."/>
            <person name="Seshadri R."/>
            <person name="Elbourne L."/>
            <person name="Hassan K.A."/>
            <person name="Durkin A."/>
            <person name="Radune D."/>
            <person name="Mohamoud Y."/>
            <person name="Shay R."/>
            <person name="Jin S."/>
            <person name="Zhang X."/>
            <person name="Lucey K."/>
            <person name="Ballor N.R."/>
            <person name="Ottesen E."/>
            <person name="Rosenthal R."/>
            <person name="Allen A."/>
            <person name="Leadbetter J.R."/>
            <person name="Paulsen I.T."/>
        </authorList>
    </citation>
    <scope>NUCLEOTIDE SEQUENCE [LARGE SCALE GENOMIC DNA]</scope>
    <source>
        <strain evidence="7">ATCC BAA-888 / DSM 13862 / ZAS-9</strain>
    </source>
</reference>
<name>F5Y6L1_LEAAZ</name>
<evidence type="ECO:0000313" key="6">
    <source>
        <dbReference type="EMBL" id="AEF81415.1"/>
    </source>
</evidence>
<dbReference type="Pfam" id="PF00037">
    <property type="entry name" value="Fer4"/>
    <property type="match status" value="1"/>
</dbReference>
<evidence type="ECO:0000256" key="2">
    <source>
        <dbReference type="ARBA" id="ARBA00022723"/>
    </source>
</evidence>
<evidence type="ECO:0000256" key="4">
    <source>
        <dbReference type="ARBA" id="ARBA00023014"/>
    </source>
</evidence>
<reference evidence="6 7" key="2">
    <citation type="journal article" date="2011" name="ISME J.">
        <title>RNA-seq reveals cooperative metabolic interactions between two termite-gut spirochete species in co-culture.</title>
        <authorList>
            <person name="Rosenthal A.Z."/>
            <person name="Matson E.G."/>
            <person name="Eldar A."/>
            <person name="Leadbetter J.R."/>
        </authorList>
    </citation>
    <scope>NUCLEOTIDE SEQUENCE [LARGE SCALE GENOMIC DNA]</scope>
    <source>
        <strain evidence="7">ATCC BAA-888 / DSM 13862 / ZAS-9</strain>
    </source>
</reference>
<proteinExistence type="predicted"/>
<dbReference type="KEGG" id="taz:TREAZ_1260"/>
<evidence type="ECO:0000259" key="5">
    <source>
        <dbReference type="PROSITE" id="PS51379"/>
    </source>
</evidence>
<dbReference type="GO" id="GO:0051539">
    <property type="term" value="F:4 iron, 4 sulfur cluster binding"/>
    <property type="evidence" value="ECO:0007669"/>
    <property type="project" value="UniProtKB-KW"/>
</dbReference>
<keyword evidence="1" id="KW-0004">4Fe-4S</keyword>
<dbReference type="AlphaFoldDB" id="F5Y6L1"/>
<dbReference type="GO" id="GO:0046872">
    <property type="term" value="F:metal ion binding"/>
    <property type="evidence" value="ECO:0007669"/>
    <property type="project" value="UniProtKB-KW"/>
</dbReference>
<keyword evidence="4" id="KW-0411">Iron-sulfur</keyword>
<dbReference type="Pfam" id="PF12838">
    <property type="entry name" value="Fer4_7"/>
    <property type="match status" value="1"/>
</dbReference>
<keyword evidence="2" id="KW-0479">Metal-binding</keyword>
<evidence type="ECO:0000313" key="7">
    <source>
        <dbReference type="Proteomes" id="UP000009222"/>
    </source>
</evidence>
<dbReference type="RefSeq" id="WP_015710735.1">
    <property type="nucleotide sequence ID" value="NC_015577.1"/>
</dbReference>
<dbReference type="InParanoid" id="F5Y6L1"/>
<dbReference type="OrthoDB" id="9807879at2"/>
<feature type="domain" description="4Fe-4S ferredoxin-type" evidence="5">
    <location>
        <begin position="2"/>
        <end position="31"/>
    </location>
</feature>
<sequence length="133" mass="13916">MKKLAVTDKGACMACRSCELACAGAFYKNDDITLSCIQIGEKDRKTTVSFCVQCGKCAKACESGAITQNAQGVYLINKAACVNCGKCLDACPFKVVVKAADKPAPTKCIACGICVKACPAEILYIKQDEAASA</sequence>
<dbReference type="HOGENOM" id="CLU_043374_3_2_12"/>
<evidence type="ECO:0000256" key="1">
    <source>
        <dbReference type="ARBA" id="ARBA00022485"/>
    </source>
</evidence>
<evidence type="ECO:0000256" key="3">
    <source>
        <dbReference type="ARBA" id="ARBA00023004"/>
    </source>
</evidence>
<dbReference type="InterPro" id="IPR050294">
    <property type="entry name" value="RnfB_subfamily"/>
</dbReference>
<organism evidence="6 7">
    <name type="scientific">Leadbettera azotonutricia (strain ATCC BAA-888 / DSM 13862 / ZAS-9)</name>
    <name type="common">Treponema azotonutricium</name>
    <dbReference type="NCBI Taxonomy" id="545695"/>
    <lineage>
        <taxon>Bacteria</taxon>
        <taxon>Pseudomonadati</taxon>
        <taxon>Spirochaetota</taxon>
        <taxon>Spirochaetia</taxon>
        <taxon>Spirochaetales</taxon>
        <taxon>Breznakiellaceae</taxon>
        <taxon>Leadbettera</taxon>
    </lineage>
</organism>
<accession>F5Y6L1</accession>
<dbReference type="EMBL" id="CP001841">
    <property type="protein sequence ID" value="AEF81415.1"/>
    <property type="molecule type" value="Genomic_DNA"/>
</dbReference>
<dbReference type="Gene3D" id="3.30.70.20">
    <property type="match status" value="2"/>
</dbReference>
<feature type="domain" description="4Fe-4S ferredoxin-type" evidence="5">
    <location>
        <begin position="105"/>
        <end position="128"/>
    </location>
</feature>
<dbReference type="SUPFAM" id="SSF54862">
    <property type="entry name" value="4Fe-4S ferredoxins"/>
    <property type="match status" value="1"/>
</dbReference>
<dbReference type="InterPro" id="IPR017900">
    <property type="entry name" value="4Fe4S_Fe_S_CS"/>
</dbReference>
<gene>
    <name evidence="6" type="ordered locus">TREAZ_1260</name>
</gene>
<dbReference type="PANTHER" id="PTHR42859:SF15">
    <property type="entry name" value="IRON-SULFUR CLUSTER BINDING PROTEIN"/>
    <property type="match status" value="1"/>
</dbReference>
<dbReference type="Proteomes" id="UP000009222">
    <property type="component" value="Chromosome"/>
</dbReference>
<feature type="domain" description="4Fe-4S ferredoxin-type" evidence="5">
    <location>
        <begin position="72"/>
        <end position="101"/>
    </location>
</feature>
<dbReference type="PROSITE" id="PS51379">
    <property type="entry name" value="4FE4S_FER_2"/>
    <property type="match status" value="4"/>
</dbReference>
<dbReference type="InterPro" id="IPR017896">
    <property type="entry name" value="4Fe4S_Fe-S-bd"/>
</dbReference>
<dbReference type="PROSITE" id="PS00198">
    <property type="entry name" value="4FE4S_FER_1"/>
    <property type="match status" value="1"/>
</dbReference>
<keyword evidence="3" id="KW-0408">Iron</keyword>